<dbReference type="RefSeq" id="WP_274923960.1">
    <property type="nucleotide sequence ID" value="NZ_JAKELO010000002.1"/>
</dbReference>
<sequence length="57" mass="6683">MAEAIREMNDILFLLQKIESIIDTRLTGVVEPDEDEINLIAEYRDRKKEGNLKLHEI</sequence>
<reference evidence="1" key="1">
    <citation type="submission" date="2022-01" db="EMBL/GenBank/DDBJ databases">
        <title>Draft genome of Methanogenium marinum DSM 15558.</title>
        <authorList>
            <person name="Chen S.-C."/>
            <person name="You Y.-T."/>
        </authorList>
    </citation>
    <scope>NUCLEOTIDE SEQUENCE</scope>
    <source>
        <strain evidence="1">DSM 15558</strain>
    </source>
</reference>
<dbReference type="EMBL" id="JAKELO010000002">
    <property type="protein sequence ID" value="MDE4907300.1"/>
    <property type="molecule type" value="Genomic_DNA"/>
</dbReference>
<name>A0A9Q4PUU9_9EURY</name>
<protein>
    <submittedName>
        <fullName evidence="1">Uncharacterized protein</fullName>
    </submittedName>
</protein>
<evidence type="ECO:0000313" key="1">
    <source>
        <dbReference type="EMBL" id="MDE4907300.1"/>
    </source>
</evidence>
<evidence type="ECO:0000313" key="2">
    <source>
        <dbReference type="Proteomes" id="UP001143747"/>
    </source>
</evidence>
<keyword evidence="2" id="KW-1185">Reference proteome</keyword>
<comment type="caution">
    <text evidence="1">The sequence shown here is derived from an EMBL/GenBank/DDBJ whole genome shotgun (WGS) entry which is preliminary data.</text>
</comment>
<gene>
    <name evidence="1" type="ORF">L0665_01520</name>
</gene>
<accession>A0A9Q4PUU9</accession>
<proteinExistence type="predicted"/>
<dbReference type="Proteomes" id="UP001143747">
    <property type="component" value="Unassembled WGS sequence"/>
</dbReference>
<organism evidence="1 2">
    <name type="scientific">Methanogenium marinum</name>
    <dbReference type="NCBI Taxonomy" id="348610"/>
    <lineage>
        <taxon>Archaea</taxon>
        <taxon>Methanobacteriati</taxon>
        <taxon>Methanobacteriota</taxon>
        <taxon>Stenosarchaea group</taxon>
        <taxon>Methanomicrobia</taxon>
        <taxon>Methanomicrobiales</taxon>
        <taxon>Methanomicrobiaceae</taxon>
        <taxon>Methanogenium</taxon>
    </lineage>
</organism>
<dbReference type="AlphaFoldDB" id="A0A9Q4PUU9"/>